<evidence type="ECO:0000256" key="1">
    <source>
        <dbReference type="SAM" id="MobiDB-lite"/>
    </source>
</evidence>
<name>B8BLH0_ORYSI</name>
<feature type="signal peptide" evidence="2">
    <location>
        <begin position="1"/>
        <end position="30"/>
    </location>
</feature>
<dbReference type="EMBL" id="CM000136">
    <property type="protein sequence ID" value="EEC68506.1"/>
    <property type="molecule type" value="Genomic_DNA"/>
</dbReference>
<feature type="region of interest" description="Disordered" evidence="1">
    <location>
        <begin position="67"/>
        <end position="86"/>
    </location>
</feature>
<keyword evidence="4" id="KW-1185">Reference proteome</keyword>
<reference evidence="3 4" key="1">
    <citation type="journal article" date="2005" name="PLoS Biol.">
        <title>The genomes of Oryza sativa: a history of duplications.</title>
        <authorList>
            <person name="Yu J."/>
            <person name="Wang J."/>
            <person name="Lin W."/>
            <person name="Li S."/>
            <person name="Li H."/>
            <person name="Zhou J."/>
            <person name="Ni P."/>
            <person name="Dong W."/>
            <person name="Hu S."/>
            <person name="Zeng C."/>
            <person name="Zhang J."/>
            <person name="Zhang Y."/>
            <person name="Li R."/>
            <person name="Xu Z."/>
            <person name="Li S."/>
            <person name="Li X."/>
            <person name="Zheng H."/>
            <person name="Cong L."/>
            <person name="Lin L."/>
            <person name="Yin J."/>
            <person name="Geng J."/>
            <person name="Li G."/>
            <person name="Shi J."/>
            <person name="Liu J."/>
            <person name="Lv H."/>
            <person name="Li J."/>
            <person name="Wang J."/>
            <person name="Deng Y."/>
            <person name="Ran L."/>
            <person name="Shi X."/>
            <person name="Wang X."/>
            <person name="Wu Q."/>
            <person name="Li C."/>
            <person name="Ren X."/>
            <person name="Wang J."/>
            <person name="Wang X."/>
            <person name="Li D."/>
            <person name="Liu D."/>
            <person name="Zhang X."/>
            <person name="Ji Z."/>
            <person name="Zhao W."/>
            <person name="Sun Y."/>
            <person name="Zhang Z."/>
            <person name="Bao J."/>
            <person name="Han Y."/>
            <person name="Dong L."/>
            <person name="Ji J."/>
            <person name="Chen P."/>
            <person name="Wu S."/>
            <person name="Liu J."/>
            <person name="Xiao Y."/>
            <person name="Bu D."/>
            <person name="Tan J."/>
            <person name="Yang L."/>
            <person name="Ye C."/>
            <person name="Zhang J."/>
            <person name="Xu J."/>
            <person name="Zhou Y."/>
            <person name="Yu Y."/>
            <person name="Zhang B."/>
            <person name="Zhuang S."/>
            <person name="Wei H."/>
            <person name="Liu B."/>
            <person name="Lei M."/>
            <person name="Yu H."/>
            <person name="Li Y."/>
            <person name="Xu H."/>
            <person name="Wei S."/>
            <person name="He X."/>
            <person name="Fang L."/>
            <person name="Zhang Z."/>
            <person name="Zhang Y."/>
            <person name="Huang X."/>
            <person name="Su Z."/>
            <person name="Tong W."/>
            <person name="Li J."/>
            <person name="Tong Z."/>
            <person name="Li S."/>
            <person name="Ye J."/>
            <person name="Wang L."/>
            <person name="Fang L."/>
            <person name="Lei T."/>
            <person name="Chen C."/>
            <person name="Chen H."/>
            <person name="Xu Z."/>
            <person name="Li H."/>
            <person name="Huang H."/>
            <person name="Zhang F."/>
            <person name="Xu H."/>
            <person name="Li N."/>
            <person name="Zhao C."/>
            <person name="Li S."/>
            <person name="Dong L."/>
            <person name="Huang Y."/>
            <person name="Li L."/>
            <person name="Xi Y."/>
            <person name="Qi Q."/>
            <person name="Li W."/>
            <person name="Zhang B."/>
            <person name="Hu W."/>
            <person name="Zhang Y."/>
            <person name="Tian X."/>
            <person name="Jiao Y."/>
            <person name="Liang X."/>
            <person name="Jin J."/>
            <person name="Gao L."/>
            <person name="Zheng W."/>
            <person name="Hao B."/>
            <person name="Liu S."/>
            <person name="Wang W."/>
            <person name="Yuan L."/>
            <person name="Cao M."/>
            <person name="McDermott J."/>
            <person name="Samudrala R."/>
            <person name="Wang J."/>
            <person name="Wong G.K."/>
            <person name="Yang H."/>
        </authorList>
    </citation>
    <scope>NUCLEOTIDE SEQUENCE [LARGE SCALE GENOMIC DNA]</scope>
    <source>
        <strain evidence="4">cv. 93-11</strain>
    </source>
</reference>
<keyword evidence="2" id="KW-0732">Signal</keyword>
<dbReference type="HOGENOM" id="CLU_2546659_0_0_1"/>
<feature type="region of interest" description="Disordered" evidence="1">
    <location>
        <begin position="32"/>
        <end position="58"/>
    </location>
</feature>
<proteinExistence type="predicted"/>
<gene>
    <name evidence="3" type="ORF">OsI_36771</name>
</gene>
<dbReference type="Proteomes" id="UP000007015">
    <property type="component" value="Chromosome 11"/>
</dbReference>
<evidence type="ECO:0000313" key="4">
    <source>
        <dbReference type="Proteomes" id="UP000007015"/>
    </source>
</evidence>
<evidence type="ECO:0000313" key="3">
    <source>
        <dbReference type="EMBL" id="EEC68506.1"/>
    </source>
</evidence>
<dbReference type="Gramene" id="BGIOSGA033666-TA">
    <property type="protein sequence ID" value="BGIOSGA033666-PA"/>
    <property type="gene ID" value="BGIOSGA033666"/>
</dbReference>
<evidence type="ECO:0000256" key="2">
    <source>
        <dbReference type="SAM" id="SignalP"/>
    </source>
</evidence>
<accession>B8BLH0</accession>
<feature type="chain" id="PRO_5002868357" evidence="2">
    <location>
        <begin position="31"/>
        <end position="86"/>
    </location>
</feature>
<organism evidence="3 4">
    <name type="scientific">Oryza sativa subsp. indica</name>
    <name type="common">Rice</name>
    <dbReference type="NCBI Taxonomy" id="39946"/>
    <lineage>
        <taxon>Eukaryota</taxon>
        <taxon>Viridiplantae</taxon>
        <taxon>Streptophyta</taxon>
        <taxon>Embryophyta</taxon>
        <taxon>Tracheophyta</taxon>
        <taxon>Spermatophyta</taxon>
        <taxon>Magnoliopsida</taxon>
        <taxon>Liliopsida</taxon>
        <taxon>Poales</taxon>
        <taxon>Poaceae</taxon>
        <taxon>BOP clade</taxon>
        <taxon>Oryzoideae</taxon>
        <taxon>Oryzeae</taxon>
        <taxon>Oryzinae</taxon>
        <taxon>Oryza</taxon>
        <taxon>Oryza sativa</taxon>
    </lineage>
</organism>
<protein>
    <submittedName>
        <fullName evidence="3">Uncharacterized protein</fullName>
    </submittedName>
</protein>
<dbReference type="AlphaFoldDB" id="B8BLH0"/>
<dbReference type="OMA" id="THRPSPC"/>
<sequence>MTTSAIRLQSLLSTLLLVFLLLTGSNLLLSRSASTHRPSPCTLDPSHPTNPSPICPGQAPSPYCPQPPCHNMNHAPATEQQGAHLP</sequence>